<keyword evidence="3" id="KW-1185">Reference proteome</keyword>
<dbReference type="GO" id="GO:0006417">
    <property type="term" value="P:regulation of translation"/>
    <property type="evidence" value="ECO:0007669"/>
    <property type="project" value="TreeGrafter"/>
</dbReference>
<gene>
    <name evidence="2" type="ORF">KK083_22585</name>
</gene>
<organism evidence="2 3">
    <name type="scientific">Chryseosolibacter histidini</name>
    <dbReference type="NCBI Taxonomy" id="2782349"/>
    <lineage>
        <taxon>Bacteria</taxon>
        <taxon>Pseudomonadati</taxon>
        <taxon>Bacteroidota</taxon>
        <taxon>Cytophagia</taxon>
        <taxon>Cytophagales</taxon>
        <taxon>Chryseotaleaceae</taxon>
        <taxon>Chryseosolibacter</taxon>
    </lineage>
</organism>
<reference evidence="2 3" key="1">
    <citation type="submission" date="2021-05" db="EMBL/GenBank/DDBJ databases">
        <title>A Polyphasic approach of four new species of the genus Ohtaekwangia: Ohtaekwangia histidinii sp. nov., Ohtaekwangia cretensis sp. nov., Ohtaekwangia indiensis sp. nov., Ohtaekwangia reichenbachii sp. nov. from diverse environment.</title>
        <authorList>
            <person name="Octaviana S."/>
        </authorList>
    </citation>
    <scope>NUCLEOTIDE SEQUENCE [LARGE SCALE GENOMIC DNA]</scope>
    <source>
        <strain evidence="2 3">PWU4</strain>
    </source>
</reference>
<dbReference type="InterPro" id="IPR051474">
    <property type="entry name" value="Anti-sigma-K/W_factor"/>
</dbReference>
<feature type="transmembrane region" description="Helical" evidence="1">
    <location>
        <begin position="140"/>
        <end position="162"/>
    </location>
</feature>
<evidence type="ECO:0000313" key="2">
    <source>
        <dbReference type="EMBL" id="MBT1699692.1"/>
    </source>
</evidence>
<evidence type="ECO:0000256" key="1">
    <source>
        <dbReference type="SAM" id="Phobius"/>
    </source>
</evidence>
<keyword evidence="1" id="KW-1133">Transmembrane helix</keyword>
<evidence type="ECO:0000313" key="3">
    <source>
        <dbReference type="Proteomes" id="UP001319200"/>
    </source>
</evidence>
<dbReference type="Proteomes" id="UP001319200">
    <property type="component" value="Unassembled WGS sequence"/>
</dbReference>
<sequence>MKKLSQHIEETLSDYLDGVLEPTRREAFEQLLRQDIELQKRLEALQAADSLLKQSTTEQPSKNFTSTVMSRLDQYPLRSGLSIRNGILLLVGVVVVMTTAVILLAAGAFNDTATLDLNSLTVTQRYIRQTLPSIAIDGKLMVNIIVLLNLALAFVVLDRAVLKPWFQRRMGTN</sequence>
<proteinExistence type="predicted"/>
<dbReference type="RefSeq" id="WP_254167805.1">
    <property type="nucleotide sequence ID" value="NZ_JAHESF010000028.1"/>
</dbReference>
<accession>A0AAP2DR40</accession>
<dbReference type="PANTHER" id="PTHR37461:SF1">
    <property type="entry name" value="ANTI-SIGMA-K FACTOR RSKA"/>
    <property type="match status" value="1"/>
</dbReference>
<dbReference type="AlphaFoldDB" id="A0AAP2DR40"/>
<keyword evidence="1" id="KW-0472">Membrane</keyword>
<dbReference type="EMBL" id="JAHESF010000028">
    <property type="protein sequence ID" value="MBT1699692.1"/>
    <property type="molecule type" value="Genomic_DNA"/>
</dbReference>
<feature type="transmembrane region" description="Helical" evidence="1">
    <location>
        <begin position="87"/>
        <end position="109"/>
    </location>
</feature>
<comment type="caution">
    <text evidence="2">The sequence shown here is derived from an EMBL/GenBank/DDBJ whole genome shotgun (WGS) entry which is preliminary data.</text>
</comment>
<dbReference type="GO" id="GO:0016989">
    <property type="term" value="F:sigma factor antagonist activity"/>
    <property type="evidence" value="ECO:0007669"/>
    <property type="project" value="TreeGrafter"/>
</dbReference>
<evidence type="ECO:0008006" key="4">
    <source>
        <dbReference type="Google" id="ProtNLM"/>
    </source>
</evidence>
<dbReference type="PANTHER" id="PTHR37461">
    <property type="entry name" value="ANTI-SIGMA-K FACTOR RSKA"/>
    <property type="match status" value="1"/>
</dbReference>
<protein>
    <recommendedName>
        <fullName evidence="4">Zinc-finger domain-containing protein</fullName>
    </recommendedName>
</protein>
<name>A0AAP2DR40_9BACT</name>
<keyword evidence="1" id="KW-0812">Transmembrane</keyword>